<accession>A0A4Y5T5J1</accession>
<dbReference type="InterPro" id="IPR025699">
    <property type="entry name" value="ABC2_memb-like"/>
</dbReference>
<feature type="transmembrane region" description="Helical" evidence="1">
    <location>
        <begin position="12"/>
        <end position="33"/>
    </location>
</feature>
<dbReference type="Pfam" id="PF13346">
    <property type="entry name" value="ABC2_membrane_5"/>
    <property type="match status" value="1"/>
</dbReference>
<protein>
    <recommendedName>
        <fullName evidence="3">ABC-2 transporter permease</fullName>
    </recommendedName>
</protein>
<organism evidence="2">
    <name type="scientific">Clostridium perfringens</name>
    <dbReference type="NCBI Taxonomy" id="1502"/>
    <lineage>
        <taxon>Bacteria</taxon>
        <taxon>Bacillati</taxon>
        <taxon>Bacillota</taxon>
        <taxon>Clostridia</taxon>
        <taxon>Eubacteriales</taxon>
        <taxon>Clostridiaceae</taxon>
        <taxon>Clostridium</taxon>
    </lineage>
</organism>
<name>A0A4Y5T5J1_CLOPF</name>
<sequence>MIGLLIKDIFNILNNIKSLIFTVLILSLILLTFMNTETYIITMTIIFNMFTLTAITYDEHSNWDKYALTLPISIKDIIISKYILMCLLSTFGSVIASLIVFIISIFSDTISRQNIYLFLPISILITLFLSSFTLPIIYKYGVERSRPLIPLTTLIPILLGYSVFKIVTILGIPINLTIVLKILILLSPLLIISTIGISIKISIKIYKKNFLKS</sequence>
<feature type="transmembrane region" description="Helical" evidence="1">
    <location>
        <begin position="148"/>
        <end position="172"/>
    </location>
</feature>
<geneLocation type="plasmid" evidence="2">
    <name>pCPT1</name>
</geneLocation>
<evidence type="ECO:0008006" key="3">
    <source>
        <dbReference type="Google" id="ProtNLM"/>
    </source>
</evidence>
<dbReference type="RefSeq" id="WP_224377488.1">
    <property type="nucleotide sequence ID" value="NZ_CP075909.1"/>
</dbReference>
<dbReference type="EMBL" id="MK285059">
    <property type="protein sequence ID" value="QDB01121.1"/>
    <property type="molecule type" value="Genomic_DNA"/>
</dbReference>
<keyword evidence="2" id="KW-0614">Plasmid</keyword>
<keyword evidence="1" id="KW-0472">Membrane</keyword>
<feature type="transmembrane region" description="Helical" evidence="1">
    <location>
        <begin position="78"/>
        <end position="103"/>
    </location>
</feature>
<feature type="transmembrane region" description="Helical" evidence="1">
    <location>
        <begin position="178"/>
        <end position="203"/>
    </location>
</feature>
<reference evidence="2" key="1">
    <citation type="journal article" date="2019" name="Pathogens">
        <title>In silico Identification of Novel Toxin Homologs and Associated Mobile Genetic Elements in Clostridium perfringens.</title>
        <authorList>
            <person name="Lacey J.A."/>
            <person name="Johanesen P.A."/>
            <person name="Lyras D."/>
            <person name="Moore R.J."/>
        </authorList>
    </citation>
    <scope>NUCLEOTIDE SEQUENCE</scope>
    <source>
        <strain evidence="2">T1</strain>
        <plasmid evidence="2">pCPT1</plasmid>
    </source>
</reference>
<evidence type="ECO:0000313" key="2">
    <source>
        <dbReference type="EMBL" id="QDB01121.1"/>
    </source>
</evidence>
<keyword evidence="1" id="KW-0812">Transmembrane</keyword>
<keyword evidence="1" id="KW-1133">Transmembrane helix</keyword>
<evidence type="ECO:0000256" key="1">
    <source>
        <dbReference type="SAM" id="Phobius"/>
    </source>
</evidence>
<dbReference type="AlphaFoldDB" id="A0A4Y5T5J1"/>
<proteinExistence type="predicted"/>
<feature type="transmembrane region" description="Helical" evidence="1">
    <location>
        <begin position="115"/>
        <end position="136"/>
    </location>
</feature>
<feature type="transmembrane region" description="Helical" evidence="1">
    <location>
        <begin position="39"/>
        <end position="57"/>
    </location>
</feature>